<dbReference type="HAMAP" id="MF_00416">
    <property type="entry name" value="FlgI"/>
    <property type="match status" value="1"/>
</dbReference>
<dbReference type="AlphaFoldDB" id="A0A163DSX7"/>
<evidence type="ECO:0000313" key="6">
    <source>
        <dbReference type="EMBL" id="KZE35261.1"/>
    </source>
</evidence>
<evidence type="ECO:0000256" key="2">
    <source>
        <dbReference type="ARBA" id="ARBA00004117"/>
    </source>
</evidence>
<dbReference type="GO" id="GO:0071973">
    <property type="term" value="P:bacterial-type flagellum-dependent cell motility"/>
    <property type="evidence" value="ECO:0007669"/>
    <property type="project" value="InterPro"/>
</dbReference>
<comment type="function">
    <text evidence="1 5">Assembles around the rod to form the L-ring and probably protects the motor/basal body from shearing forces during rotation.</text>
</comment>
<dbReference type="EMBL" id="LQQU01000002">
    <property type="protein sequence ID" value="KZE35261.1"/>
    <property type="molecule type" value="Genomic_DNA"/>
</dbReference>
<reference evidence="7" key="1">
    <citation type="submission" date="2016-01" db="EMBL/GenBank/DDBJ databases">
        <title>Draft genome of Chromobacterium sp. F49.</title>
        <authorList>
            <person name="Hong K.W."/>
        </authorList>
    </citation>
    <scope>NUCLEOTIDE SEQUENCE [LARGE SCALE GENOMIC DNA]</scope>
    <source>
        <strain evidence="7">CN10</strain>
    </source>
</reference>
<dbReference type="InterPro" id="IPR001782">
    <property type="entry name" value="Flag_FlgI"/>
</dbReference>
<dbReference type="GO" id="GO:0030288">
    <property type="term" value="C:outer membrane-bounded periplasmic space"/>
    <property type="evidence" value="ECO:0007669"/>
    <property type="project" value="InterPro"/>
</dbReference>
<keyword evidence="6" id="KW-0966">Cell projection</keyword>
<dbReference type="RefSeq" id="WP_066609446.1">
    <property type="nucleotide sequence ID" value="NZ_LQQU01000002.1"/>
</dbReference>
<keyword evidence="3 5" id="KW-0732">Signal</keyword>
<sequence length="351" mass="36293" precursor="true">MKRLWLWLVLAALALPAHANQRIKELATVGGVRSNQLLGYGLVVGLDGSGDKRSSSPFTAQSMASMLTQLGVQLPPGTKIDSKNTAAVTITASLPPFARRGQAIDVTVSSIGDAKSLRGGTLLMAPLKGADGQIYAMAQGNVVVGGAGASAGGNSAQINQLSVGRIPAGATVEREVPTALGGNDAIQLELLEADFTTANRVVEAINRQFGAGTAQAVDGRLIEVRAPYDGNQRVQFLSRLENLVVKPAETLPLVIVNARTGSVVMNRAVTLDAVAVSHGNLSVTVGNNDRAGNPDINIRTDRGEVVNLPKSANLAQVVNALNAVGATPQDLVSILQAIKAAGALRAELQII</sequence>
<comment type="subunit">
    <text evidence="5">The basal body constitutes a major portion of the flagellar organelle and consists of four rings (L,P,S, and M) mounted on a central rod.</text>
</comment>
<dbReference type="PRINTS" id="PR01010">
    <property type="entry name" value="FLGPRINGFLGI"/>
</dbReference>
<evidence type="ECO:0000256" key="5">
    <source>
        <dbReference type="HAMAP-Rule" id="MF_00416"/>
    </source>
</evidence>
<proteinExistence type="inferred from homology"/>
<dbReference type="PANTHER" id="PTHR30381:SF0">
    <property type="entry name" value="FLAGELLAR P-RING PROTEIN"/>
    <property type="match status" value="1"/>
</dbReference>
<gene>
    <name evidence="5" type="primary">flgI</name>
    <name evidence="6" type="ORF">AVW16_04390</name>
</gene>
<evidence type="ECO:0000256" key="4">
    <source>
        <dbReference type="ARBA" id="ARBA00023143"/>
    </source>
</evidence>
<keyword evidence="6" id="KW-0282">Flagellum</keyword>
<keyword evidence="7" id="KW-1185">Reference proteome</keyword>
<dbReference type="OrthoDB" id="9786431at2"/>
<keyword evidence="4 5" id="KW-0975">Bacterial flagellum</keyword>
<dbReference type="Pfam" id="PF02119">
    <property type="entry name" value="FlgI"/>
    <property type="match status" value="1"/>
</dbReference>
<dbReference type="GO" id="GO:0005198">
    <property type="term" value="F:structural molecule activity"/>
    <property type="evidence" value="ECO:0007669"/>
    <property type="project" value="InterPro"/>
</dbReference>
<dbReference type="NCBIfam" id="NF003676">
    <property type="entry name" value="PRK05303.1"/>
    <property type="match status" value="1"/>
</dbReference>
<dbReference type="STRING" id="1452487.AVW16_04390"/>
<dbReference type="GO" id="GO:0009428">
    <property type="term" value="C:bacterial-type flagellum basal body, distal rod, P ring"/>
    <property type="evidence" value="ECO:0007669"/>
    <property type="project" value="InterPro"/>
</dbReference>
<evidence type="ECO:0000256" key="1">
    <source>
        <dbReference type="ARBA" id="ARBA00002591"/>
    </source>
</evidence>
<feature type="signal peptide" evidence="5">
    <location>
        <begin position="1"/>
        <end position="19"/>
    </location>
</feature>
<protein>
    <recommendedName>
        <fullName evidence="5">Flagellar P-ring protein</fullName>
    </recommendedName>
    <alternativeName>
        <fullName evidence="5">Basal body P-ring protein</fullName>
    </alternativeName>
</protein>
<comment type="caution">
    <text evidence="6">The sequence shown here is derived from an EMBL/GenBank/DDBJ whole genome shotgun (WGS) entry which is preliminary data.</text>
</comment>
<evidence type="ECO:0000256" key="3">
    <source>
        <dbReference type="ARBA" id="ARBA00022729"/>
    </source>
</evidence>
<evidence type="ECO:0000313" key="7">
    <source>
        <dbReference type="Proteomes" id="UP000076625"/>
    </source>
</evidence>
<comment type="subcellular location">
    <subcellularLocation>
        <location evidence="2 5">Bacterial flagellum basal body</location>
    </subcellularLocation>
</comment>
<dbReference type="PANTHER" id="PTHR30381">
    <property type="entry name" value="FLAGELLAR P-RING PERIPLASMIC PROTEIN FLGI"/>
    <property type="match status" value="1"/>
</dbReference>
<keyword evidence="6" id="KW-0969">Cilium</keyword>
<comment type="similarity">
    <text evidence="5">Belongs to the FlgI family.</text>
</comment>
<dbReference type="Proteomes" id="UP000076625">
    <property type="component" value="Unassembled WGS sequence"/>
</dbReference>
<feature type="chain" id="PRO_5009001068" description="Flagellar P-ring protein" evidence="5">
    <location>
        <begin position="20"/>
        <end position="351"/>
    </location>
</feature>
<accession>A0A163DSX7</accession>
<name>A0A163DSX7_9NEIS</name>
<organism evidence="6 7">
    <name type="scientific">Crenobacter luteus</name>
    <dbReference type="NCBI Taxonomy" id="1452487"/>
    <lineage>
        <taxon>Bacteria</taxon>
        <taxon>Pseudomonadati</taxon>
        <taxon>Pseudomonadota</taxon>
        <taxon>Betaproteobacteria</taxon>
        <taxon>Neisseriales</taxon>
        <taxon>Neisseriaceae</taxon>
        <taxon>Crenobacter</taxon>
    </lineage>
</organism>